<name>A0ABN9Q3K8_9DINO</name>
<dbReference type="EMBL" id="CAUYUJ010001775">
    <property type="protein sequence ID" value="CAK0797563.1"/>
    <property type="molecule type" value="Genomic_DNA"/>
</dbReference>
<feature type="non-terminal residue" evidence="1">
    <location>
        <position position="1"/>
    </location>
</feature>
<accession>A0ABN9Q3K8</accession>
<protein>
    <submittedName>
        <fullName evidence="1">Uncharacterized protein</fullName>
    </submittedName>
</protein>
<proteinExistence type="predicted"/>
<reference evidence="1" key="1">
    <citation type="submission" date="2023-10" db="EMBL/GenBank/DDBJ databases">
        <authorList>
            <person name="Chen Y."/>
            <person name="Shah S."/>
            <person name="Dougan E. K."/>
            <person name="Thang M."/>
            <person name="Chan C."/>
        </authorList>
    </citation>
    <scope>NUCLEOTIDE SEQUENCE [LARGE SCALE GENOMIC DNA]</scope>
</reference>
<dbReference type="Proteomes" id="UP001189429">
    <property type="component" value="Unassembled WGS sequence"/>
</dbReference>
<comment type="caution">
    <text evidence="1">The sequence shown here is derived from an EMBL/GenBank/DDBJ whole genome shotgun (WGS) entry which is preliminary data.</text>
</comment>
<feature type="non-terminal residue" evidence="1">
    <location>
        <position position="94"/>
    </location>
</feature>
<gene>
    <name evidence="1" type="ORF">PCOR1329_LOCUS6605</name>
</gene>
<keyword evidence="2" id="KW-1185">Reference proteome</keyword>
<evidence type="ECO:0000313" key="2">
    <source>
        <dbReference type="Proteomes" id="UP001189429"/>
    </source>
</evidence>
<sequence>GNQVAMSTHVDDGTLVGPRENAKKALDELGTNLILTMSELVVGGPEIKHIGRGWLRAPGCRQARTWPAIAKRLIDSGPYDRRTSPLLGIKGEKK</sequence>
<evidence type="ECO:0000313" key="1">
    <source>
        <dbReference type="EMBL" id="CAK0797563.1"/>
    </source>
</evidence>
<organism evidence="1 2">
    <name type="scientific">Prorocentrum cordatum</name>
    <dbReference type="NCBI Taxonomy" id="2364126"/>
    <lineage>
        <taxon>Eukaryota</taxon>
        <taxon>Sar</taxon>
        <taxon>Alveolata</taxon>
        <taxon>Dinophyceae</taxon>
        <taxon>Prorocentrales</taxon>
        <taxon>Prorocentraceae</taxon>
        <taxon>Prorocentrum</taxon>
    </lineage>
</organism>